<dbReference type="RefSeq" id="WP_220210882.1">
    <property type="nucleotide sequence ID" value="NZ_BNJK01000002.1"/>
</dbReference>
<dbReference type="Gene3D" id="1.20.1250.20">
    <property type="entry name" value="MFS general substrate transporter like domains"/>
    <property type="match status" value="1"/>
</dbReference>
<feature type="transmembrane region" description="Helical" evidence="8">
    <location>
        <begin position="255"/>
        <end position="280"/>
    </location>
</feature>
<dbReference type="GO" id="GO:0022857">
    <property type="term" value="F:transmembrane transporter activity"/>
    <property type="evidence" value="ECO:0007669"/>
    <property type="project" value="InterPro"/>
</dbReference>
<sequence>MQPIDSSTQKHTLLEEEQRSASASTQTRGLGRTFLALRHRNYRLYFFGQMISLVGTWMQTTAQAWLVLQLTHSALLLGVVSLLQYLPAMMFSLYGGVLADRVPKRTLLLVTQSISLVQSAVMWLLVITGVVQVWHILLLVTLLSITNALDSPTRNAFIHEMVGRKDLPNAVALNSSLANMARVLGPGLGGVLIAWLGVAPLFLLNTLSFLAVIIGLFMINTRRLYTVSGKGTNEKKLGMFQSLREGLSYSWHMPAVLLIVGLIGGIGLFGITFNVMLPLFATSVFHIGATGYGFIAAAYGLGALISALWVAWGNRQPNIRFLLIAAFAFGTLEIAFALSPLYILAFPLLVGIGFAQVVVTAAAATAVQTITPDHLRGRIISVYLLVYAGALPLGNFLAGAATTRIGVSITFLLGGALCLIVTITAWLLRQPAEKSLEASITATEGE</sequence>
<feature type="transmembrane region" description="Helical" evidence="8">
    <location>
        <begin position="120"/>
        <end position="145"/>
    </location>
</feature>
<evidence type="ECO:0000256" key="2">
    <source>
        <dbReference type="ARBA" id="ARBA00022448"/>
    </source>
</evidence>
<feature type="region of interest" description="Disordered" evidence="7">
    <location>
        <begin position="1"/>
        <end position="25"/>
    </location>
</feature>
<feature type="compositionally biased region" description="Polar residues" evidence="7">
    <location>
        <begin position="1"/>
        <end position="11"/>
    </location>
</feature>
<evidence type="ECO:0000256" key="3">
    <source>
        <dbReference type="ARBA" id="ARBA00022475"/>
    </source>
</evidence>
<feature type="transmembrane region" description="Helical" evidence="8">
    <location>
        <begin position="74"/>
        <end position="99"/>
    </location>
</feature>
<evidence type="ECO:0000256" key="6">
    <source>
        <dbReference type="ARBA" id="ARBA00023136"/>
    </source>
</evidence>
<keyword evidence="6 8" id="KW-0472">Membrane</keyword>
<feature type="domain" description="Major facilitator superfamily (MFS) profile" evidence="9">
    <location>
        <begin position="41"/>
        <end position="433"/>
    </location>
</feature>
<evidence type="ECO:0000256" key="8">
    <source>
        <dbReference type="SAM" id="Phobius"/>
    </source>
</evidence>
<dbReference type="PANTHER" id="PTHR23513:SF11">
    <property type="entry name" value="STAPHYLOFERRIN A TRANSPORTER"/>
    <property type="match status" value="1"/>
</dbReference>
<dbReference type="Proteomes" id="UP000597444">
    <property type="component" value="Unassembled WGS sequence"/>
</dbReference>
<evidence type="ECO:0000256" key="1">
    <source>
        <dbReference type="ARBA" id="ARBA00004651"/>
    </source>
</evidence>
<dbReference type="InterPro" id="IPR036259">
    <property type="entry name" value="MFS_trans_sf"/>
</dbReference>
<feature type="transmembrane region" description="Helical" evidence="8">
    <location>
        <begin position="192"/>
        <end position="219"/>
    </location>
</feature>
<reference evidence="10" key="1">
    <citation type="submission" date="2020-10" db="EMBL/GenBank/DDBJ databases">
        <title>Taxonomic study of unclassified bacteria belonging to the class Ktedonobacteria.</title>
        <authorList>
            <person name="Yabe S."/>
            <person name="Wang C.M."/>
            <person name="Zheng Y."/>
            <person name="Sakai Y."/>
            <person name="Cavaletti L."/>
            <person name="Monciardini P."/>
            <person name="Donadio S."/>
        </authorList>
    </citation>
    <scope>NUCLEOTIDE SEQUENCE</scope>
    <source>
        <strain evidence="10">ID150040</strain>
    </source>
</reference>
<proteinExistence type="predicted"/>
<dbReference type="AlphaFoldDB" id="A0A8J3N6G6"/>
<dbReference type="PANTHER" id="PTHR23513">
    <property type="entry name" value="INTEGRAL MEMBRANE EFFLUX PROTEIN-RELATED"/>
    <property type="match status" value="1"/>
</dbReference>
<organism evidence="10 11">
    <name type="scientific">Reticulibacter mediterranei</name>
    <dbReference type="NCBI Taxonomy" id="2778369"/>
    <lineage>
        <taxon>Bacteria</taxon>
        <taxon>Bacillati</taxon>
        <taxon>Chloroflexota</taxon>
        <taxon>Ktedonobacteria</taxon>
        <taxon>Ktedonobacterales</taxon>
        <taxon>Reticulibacteraceae</taxon>
        <taxon>Reticulibacter</taxon>
    </lineage>
</organism>
<evidence type="ECO:0000256" key="4">
    <source>
        <dbReference type="ARBA" id="ARBA00022692"/>
    </source>
</evidence>
<dbReference type="InterPro" id="IPR020846">
    <property type="entry name" value="MFS_dom"/>
</dbReference>
<keyword evidence="2" id="KW-0813">Transport</keyword>
<keyword evidence="3" id="KW-1003">Cell membrane</keyword>
<evidence type="ECO:0000256" key="7">
    <source>
        <dbReference type="SAM" id="MobiDB-lite"/>
    </source>
</evidence>
<dbReference type="SUPFAM" id="SSF103473">
    <property type="entry name" value="MFS general substrate transporter"/>
    <property type="match status" value="1"/>
</dbReference>
<dbReference type="Pfam" id="PF05977">
    <property type="entry name" value="MFS_3"/>
    <property type="match status" value="1"/>
</dbReference>
<feature type="transmembrane region" description="Helical" evidence="8">
    <location>
        <begin position="319"/>
        <end position="338"/>
    </location>
</feature>
<feature type="transmembrane region" description="Helical" evidence="8">
    <location>
        <begin position="379"/>
        <end position="399"/>
    </location>
</feature>
<dbReference type="GO" id="GO:0005886">
    <property type="term" value="C:plasma membrane"/>
    <property type="evidence" value="ECO:0007669"/>
    <property type="project" value="UniProtKB-SubCell"/>
</dbReference>
<evidence type="ECO:0000256" key="5">
    <source>
        <dbReference type="ARBA" id="ARBA00022989"/>
    </source>
</evidence>
<protein>
    <submittedName>
        <fullName evidence="10">MFS transporter</fullName>
    </submittedName>
</protein>
<name>A0A8J3N6G6_9CHLR</name>
<feature type="transmembrane region" description="Helical" evidence="8">
    <location>
        <begin position="344"/>
        <end position="367"/>
    </location>
</feature>
<keyword evidence="5 8" id="KW-1133">Transmembrane helix</keyword>
<feature type="transmembrane region" description="Helical" evidence="8">
    <location>
        <begin position="292"/>
        <end position="312"/>
    </location>
</feature>
<dbReference type="InterPro" id="IPR010290">
    <property type="entry name" value="TM_effector"/>
</dbReference>
<comment type="caution">
    <text evidence="10">The sequence shown here is derived from an EMBL/GenBank/DDBJ whole genome shotgun (WGS) entry which is preliminary data.</text>
</comment>
<evidence type="ECO:0000259" key="9">
    <source>
        <dbReference type="PROSITE" id="PS50850"/>
    </source>
</evidence>
<evidence type="ECO:0000313" key="11">
    <source>
        <dbReference type="Proteomes" id="UP000597444"/>
    </source>
</evidence>
<evidence type="ECO:0000313" key="10">
    <source>
        <dbReference type="EMBL" id="GHP00358.1"/>
    </source>
</evidence>
<keyword evidence="4 8" id="KW-0812">Transmembrane</keyword>
<dbReference type="PROSITE" id="PS50850">
    <property type="entry name" value="MFS"/>
    <property type="match status" value="1"/>
</dbReference>
<feature type="transmembrane region" description="Helical" evidence="8">
    <location>
        <begin position="405"/>
        <end position="428"/>
    </location>
</feature>
<gene>
    <name evidence="10" type="ORF">KSF_104050</name>
</gene>
<feature type="transmembrane region" description="Helical" evidence="8">
    <location>
        <begin position="44"/>
        <end position="68"/>
    </location>
</feature>
<dbReference type="EMBL" id="BNJK01000002">
    <property type="protein sequence ID" value="GHP00358.1"/>
    <property type="molecule type" value="Genomic_DNA"/>
</dbReference>
<keyword evidence="11" id="KW-1185">Reference proteome</keyword>
<dbReference type="CDD" id="cd06173">
    <property type="entry name" value="MFS_MefA_like"/>
    <property type="match status" value="1"/>
</dbReference>
<accession>A0A8J3N6G6</accession>
<comment type="subcellular location">
    <subcellularLocation>
        <location evidence="1">Cell membrane</location>
        <topology evidence="1">Multi-pass membrane protein</topology>
    </subcellularLocation>
</comment>